<dbReference type="InterPro" id="IPR037459">
    <property type="entry name" value="RhgT-like"/>
</dbReference>
<comment type="caution">
    <text evidence="4">The sequence shown here is derived from an EMBL/GenBank/DDBJ whole genome shotgun (WGS) entry which is preliminary data.</text>
</comment>
<evidence type="ECO:0000259" key="3">
    <source>
        <dbReference type="Pfam" id="PF13472"/>
    </source>
</evidence>
<gene>
    <name evidence="4" type="primary">yesY</name>
    <name evidence="4" type="ORF">GALL_230130</name>
</gene>
<feature type="domain" description="SGNH hydrolase-type esterase" evidence="3">
    <location>
        <begin position="316"/>
        <end position="516"/>
    </location>
</feature>
<proteinExistence type="inferred from homology"/>
<dbReference type="InterPro" id="IPR013830">
    <property type="entry name" value="SGNH_hydro"/>
</dbReference>
<dbReference type="PANTHER" id="PTHR43695:SF1">
    <property type="entry name" value="RHAMNOGALACTURONAN ACETYLESTERASE"/>
    <property type="match status" value="1"/>
</dbReference>
<accession>A0A1J5RSP9</accession>
<dbReference type="AlphaFoldDB" id="A0A1J5RSP9"/>
<dbReference type="CDD" id="cd01821">
    <property type="entry name" value="Rhamnogalacturan_acetylesterase_like"/>
    <property type="match status" value="2"/>
</dbReference>
<evidence type="ECO:0000256" key="2">
    <source>
        <dbReference type="ARBA" id="ARBA00022801"/>
    </source>
</evidence>
<dbReference type="Gene3D" id="3.40.50.1110">
    <property type="entry name" value="SGNH hydrolase"/>
    <property type="match status" value="2"/>
</dbReference>
<dbReference type="SUPFAM" id="SSF52266">
    <property type="entry name" value="SGNH hydrolase"/>
    <property type="match status" value="2"/>
</dbReference>
<dbReference type="Pfam" id="PF13472">
    <property type="entry name" value="Lipase_GDSL_2"/>
    <property type="match status" value="2"/>
</dbReference>
<organism evidence="4">
    <name type="scientific">mine drainage metagenome</name>
    <dbReference type="NCBI Taxonomy" id="410659"/>
    <lineage>
        <taxon>unclassified sequences</taxon>
        <taxon>metagenomes</taxon>
        <taxon>ecological metagenomes</taxon>
    </lineage>
</organism>
<evidence type="ECO:0000313" key="4">
    <source>
        <dbReference type="EMBL" id="OIQ94999.1"/>
    </source>
</evidence>
<dbReference type="EC" id="3.1.1.-" evidence="4"/>
<dbReference type="InterPro" id="IPR036514">
    <property type="entry name" value="SGNH_hydro_sf"/>
</dbReference>
<sequence length="545" mass="59962">MNPLRFTRLLGTAALLAMTGLGLHASTSIHDPDLKHNPPPGDYPHNLRLPSVFIASDSTAANYGGHPIQGWGAPFHDYFDPSKVNIVNLARGGRSSRTYITEGLWDKLLSQVKGGDYVLIQFGHNDAGAINAEPPGSKMPLRARGSLPGIGDESVAIDNVLTGKHEIVHTFGWYLRKMIRDVRMRSATPIILSLTVRDIWKDGKVERGAGHYREWDREVAQEEGVDFVDLTRIVADKYQEMGEAKVKTLFPRDHTHTGIEGADINAAAVVSGLKGIRGGPWDHWLSAKGLEVPADPLVWLNLPEPANPKIPTLMIIGDSTVRNGRGDGRGGQWGWGDELSPYFDLSKINVCNRAVGGTSSRSFINLGFWERVRTLLKPGDFLLMQFGHNDAGPLNDTSRARGTIRGVGDESEAIDNLLTKKHEVVHTYGWYLRKYIREAKAMGVTPIVCSQIPRMIWKDGKIVRSDNSYSGWAREVAQQEGVAFIPLNELIAERYDAMGPEKVLTMFGDPHTHTSLIGARLNASIVAGVLAKLPGDPFAPYLRKP</sequence>
<dbReference type="EMBL" id="MLJW01000175">
    <property type="protein sequence ID" value="OIQ94999.1"/>
    <property type="molecule type" value="Genomic_DNA"/>
</dbReference>
<dbReference type="GO" id="GO:0016787">
    <property type="term" value="F:hydrolase activity"/>
    <property type="evidence" value="ECO:0007669"/>
    <property type="project" value="UniProtKB-KW"/>
</dbReference>
<feature type="domain" description="SGNH hydrolase-type esterase" evidence="3">
    <location>
        <begin position="57"/>
        <end position="240"/>
    </location>
</feature>
<evidence type="ECO:0000256" key="1">
    <source>
        <dbReference type="ARBA" id="ARBA00008668"/>
    </source>
</evidence>
<protein>
    <submittedName>
        <fullName evidence="4">Putative rhamnogalacturonan acetylesterase YesY</fullName>
        <ecNumber evidence="4">3.1.1.-</ecNumber>
    </submittedName>
</protein>
<comment type="similarity">
    <text evidence="1">Belongs to the 'GDSL' lipolytic enzyme family.</text>
</comment>
<name>A0A1J5RSP9_9ZZZZ</name>
<keyword evidence="2 4" id="KW-0378">Hydrolase</keyword>
<reference evidence="4" key="1">
    <citation type="submission" date="2016-10" db="EMBL/GenBank/DDBJ databases">
        <title>Sequence of Gallionella enrichment culture.</title>
        <authorList>
            <person name="Poehlein A."/>
            <person name="Muehling M."/>
            <person name="Daniel R."/>
        </authorList>
    </citation>
    <scope>NUCLEOTIDE SEQUENCE</scope>
</reference>
<dbReference type="PANTHER" id="PTHR43695">
    <property type="entry name" value="PUTATIVE (AFU_ORTHOLOGUE AFUA_2G17250)-RELATED"/>
    <property type="match status" value="1"/>
</dbReference>